<reference evidence="1 2" key="1">
    <citation type="submission" date="2020-04" db="EMBL/GenBank/DDBJ databases">
        <title>Perkinsus chesapeaki whole genome sequence.</title>
        <authorList>
            <person name="Bogema D.R."/>
        </authorList>
    </citation>
    <scope>NUCLEOTIDE SEQUENCE [LARGE SCALE GENOMIC DNA]</scope>
    <source>
        <strain evidence="1">ATCC PRA-425</strain>
    </source>
</reference>
<keyword evidence="2" id="KW-1185">Reference proteome</keyword>
<proteinExistence type="predicted"/>
<accession>A0A7J6N2E3</accession>
<evidence type="ECO:0000313" key="1">
    <source>
        <dbReference type="EMBL" id="KAF4677610.1"/>
    </source>
</evidence>
<gene>
    <name evidence="1" type="ORF">FOL47_000565</name>
</gene>
<dbReference type="AlphaFoldDB" id="A0A7J6N2E3"/>
<organism evidence="1 2">
    <name type="scientific">Perkinsus chesapeaki</name>
    <name type="common">Clam parasite</name>
    <name type="synonym">Perkinsus andrewsi</name>
    <dbReference type="NCBI Taxonomy" id="330153"/>
    <lineage>
        <taxon>Eukaryota</taxon>
        <taxon>Sar</taxon>
        <taxon>Alveolata</taxon>
        <taxon>Perkinsozoa</taxon>
        <taxon>Perkinsea</taxon>
        <taxon>Perkinsida</taxon>
        <taxon>Perkinsidae</taxon>
        <taxon>Perkinsus</taxon>
    </lineage>
</organism>
<comment type="caution">
    <text evidence="1">The sequence shown here is derived from an EMBL/GenBank/DDBJ whole genome shotgun (WGS) entry which is preliminary data.</text>
</comment>
<name>A0A7J6N2E3_PERCH</name>
<dbReference type="Proteomes" id="UP000591131">
    <property type="component" value="Unassembled WGS sequence"/>
</dbReference>
<evidence type="ECO:0000313" key="2">
    <source>
        <dbReference type="Proteomes" id="UP000591131"/>
    </source>
</evidence>
<protein>
    <submittedName>
        <fullName evidence="1">Uncharacterized protein</fullName>
    </submittedName>
</protein>
<sequence>MAPNITSRLFASKSALSAKLAASDAPRITTTALVARAAFQNKMLRQAQSEDNIRLQREAGLHKTSVFRFPQYRRSILSKRRGWVPCTDIIMPVAFKLCTGKGMRTVQGIKKCIDED</sequence>
<dbReference type="OrthoDB" id="433666at2759"/>
<dbReference type="EMBL" id="JAAPAO010000011">
    <property type="protein sequence ID" value="KAF4677610.1"/>
    <property type="molecule type" value="Genomic_DNA"/>
</dbReference>